<dbReference type="AlphaFoldDB" id="A0A9Q9DXN7"/>
<evidence type="ECO:0000313" key="3">
    <source>
        <dbReference type="EMBL" id="USP82119.1"/>
    </source>
</evidence>
<protein>
    <recommendedName>
        <fullName evidence="2">Ecp2 effector protein-like domain-containing protein</fullName>
    </recommendedName>
</protein>
<dbReference type="VEuPathDB" id="FungiDB:yc1106_09393"/>
<keyword evidence="1" id="KW-0732">Signal</keyword>
<feature type="chain" id="PRO_5040517734" description="Ecp2 effector protein-like domain-containing protein" evidence="1">
    <location>
        <begin position="19"/>
        <end position="143"/>
    </location>
</feature>
<keyword evidence="4" id="KW-1185">Reference proteome</keyword>
<name>A0A9Q9DXN7_CURCL</name>
<evidence type="ECO:0000259" key="2">
    <source>
        <dbReference type="Pfam" id="PF14856"/>
    </source>
</evidence>
<dbReference type="OrthoDB" id="73875at2759"/>
<organism evidence="3 4">
    <name type="scientific">Curvularia clavata</name>
    <dbReference type="NCBI Taxonomy" id="95742"/>
    <lineage>
        <taxon>Eukaryota</taxon>
        <taxon>Fungi</taxon>
        <taxon>Dikarya</taxon>
        <taxon>Ascomycota</taxon>
        <taxon>Pezizomycotina</taxon>
        <taxon>Dothideomycetes</taxon>
        <taxon>Pleosporomycetidae</taxon>
        <taxon>Pleosporales</taxon>
        <taxon>Pleosporineae</taxon>
        <taxon>Pleosporaceae</taxon>
        <taxon>Curvularia</taxon>
    </lineage>
</organism>
<dbReference type="Pfam" id="PF14856">
    <property type="entry name" value="Hce2"/>
    <property type="match status" value="1"/>
</dbReference>
<proteinExistence type="predicted"/>
<feature type="domain" description="Ecp2 effector protein-like" evidence="2">
    <location>
        <begin position="36"/>
        <end position="128"/>
    </location>
</feature>
<gene>
    <name evidence="3" type="ORF">yc1106_09393</name>
</gene>
<feature type="signal peptide" evidence="1">
    <location>
        <begin position="1"/>
        <end position="18"/>
    </location>
</feature>
<evidence type="ECO:0000256" key="1">
    <source>
        <dbReference type="SAM" id="SignalP"/>
    </source>
</evidence>
<reference evidence="3" key="1">
    <citation type="submission" date="2021-12" db="EMBL/GenBank/DDBJ databases">
        <title>Curvularia clavata genome.</title>
        <authorList>
            <person name="Cao Y."/>
        </authorList>
    </citation>
    <scope>NUCLEOTIDE SEQUENCE</scope>
    <source>
        <strain evidence="3">Yc1106</strain>
    </source>
</reference>
<accession>A0A9Q9DXN7</accession>
<sequence length="143" mass="15035">MRFSAPIIVVSLAAAAAAAPTSPATPSVLEKRDNLCGDSTFINNSSGGSPLIADCQTLFDRIAGNGGWWVSGQQSRVAAWGTCEFGARTLDGITNTRIGNEDVRDLIRDSIARFSWQGKVGASGVVDCGSRGGAKTWWGVYHT</sequence>
<dbReference type="EMBL" id="CP089280">
    <property type="protein sequence ID" value="USP82119.1"/>
    <property type="molecule type" value="Genomic_DNA"/>
</dbReference>
<evidence type="ECO:0000313" key="4">
    <source>
        <dbReference type="Proteomes" id="UP001056012"/>
    </source>
</evidence>
<dbReference type="InterPro" id="IPR029226">
    <property type="entry name" value="Ecp2-like"/>
</dbReference>
<dbReference type="Proteomes" id="UP001056012">
    <property type="component" value="Chromosome 7"/>
</dbReference>